<dbReference type="Proteomes" id="UP001603857">
    <property type="component" value="Unassembled WGS sequence"/>
</dbReference>
<keyword evidence="2" id="KW-0732">Signal</keyword>
<proteinExistence type="inferred from homology"/>
<gene>
    <name evidence="3" type="ORF">Fmac_033046</name>
</gene>
<dbReference type="InterPro" id="IPR050592">
    <property type="entry name" value="GDSL_lipolytic_enzyme"/>
</dbReference>
<name>A0ABD1L6N1_9FABA</name>
<reference evidence="3 4" key="1">
    <citation type="submission" date="2024-08" db="EMBL/GenBank/DDBJ databases">
        <title>Insights into the chromosomal genome structure of Flemingia macrophylla.</title>
        <authorList>
            <person name="Ding Y."/>
            <person name="Zhao Y."/>
            <person name="Bi W."/>
            <person name="Wu M."/>
            <person name="Zhao G."/>
            <person name="Gong Y."/>
            <person name="Li W."/>
            <person name="Zhang P."/>
        </authorList>
    </citation>
    <scope>NUCLEOTIDE SEQUENCE [LARGE SCALE GENOMIC DNA]</scope>
    <source>
        <strain evidence="3">DYQJB</strain>
        <tissue evidence="3">Leaf</tissue>
    </source>
</reference>
<evidence type="ECO:0000256" key="2">
    <source>
        <dbReference type="SAM" id="SignalP"/>
    </source>
</evidence>
<sequence length="316" mass="34193">MVHLKTLVAVLILVFCAMSAPKTSADNNGGVPALFSFGDSILDTGNNNLLITLTKGNYPPYGRDFPGGIPTGRFCNGRNPSDLIAEALGVKATVPAYLGGSLRDEDLPTGVTFASGGSGIDPVTSGIQGVLSLSSQLRLFEQYIERLKALVGEERASYIVSHALVLYSSGNNDIAITYYDTLTHLQPFSIYSDGLVSGSSKFIMSLYGLGVRRMWVFSTLPLGCLPGGRTIAGGPLRFCAPIVNLQAQFFNAKLASAVSSIRSRYPDFDIRVCRRLRGVLRDCSFWSFRIMYHAKCVSRSFHIRFLGFCASNGESL</sequence>
<organism evidence="3 4">
    <name type="scientific">Flemingia macrophylla</name>
    <dbReference type="NCBI Taxonomy" id="520843"/>
    <lineage>
        <taxon>Eukaryota</taxon>
        <taxon>Viridiplantae</taxon>
        <taxon>Streptophyta</taxon>
        <taxon>Embryophyta</taxon>
        <taxon>Tracheophyta</taxon>
        <taxon>Spermatophyta</taxon>
        <taxon>Magnoliopsida</taxon>
        <taxon>eudicotyledons</taxon>
        <taxon>Gunneridae</taxon>
        <taxon>Pentapetalae</taxon>
        <taxon>rosids</taxon>
        <taxon>fabids</taxon>
        <taxon>Fabales</taxon>
        <taxon>Fabaceae</taxon>
        <taxon>Papilionoideae</taxon>
        <taxon>50 kb inversion clade</taxon>
        <taxon>NPAAA clade</taxon>
        <taxon>indigoferoid/millettioid clade</taxon>
        <taxon>Phaseoleae</taxon>
        <taxon>Flemingia</taxon>
    </lineage>
</organism>
<feature type="signal peptide" evidence="2">
    <location>
        <begin position="1"/>
        <end position="25"/>
    </location>
</feature>
<keyword evidence="4" id="KW-1185">Reference proteome</keyword>
<dbReference type="InterPro" id="IPR036514">
    <property type="entry name" value="SGNH_hydro_sf"/>
</dbReference>
<dbReference type="Pfam" id="PF00657">
    <property type="entry name" value="Lipase_GDSL"/>
    <property type="match status" value="1"/>
</dbReference>
<evidence type="ECO:0000313" key="3">
    <source>
        <dbReference type="EMBL" id="KAL2319170.1"/>
    </source>
</evidence>
<accession>A0ABD1L6N1</accession>
<comment type="similarity">
    <text evidence="1">Belongs to the 'GDSL' lipolytic enzyme family.</text>
</comment>
<dbReference type="InterPro" id="IPR001087">
    <property type="entry name" value="GDSL"/>
</dbReference>
<feature type="chain" id="PRO_5044804143" description="GDSL esterase/lipase EXL3" evidence="2">
    <location>
        <begin position="26"/>
        <end position="316"/>
    </location>
</feature>
<evidence type="ECO:0000313" key="4">
    <source>
        <dbReference type="Proteomes" id="UP001603857"/>
    </source>
</evidence>
<dbReference type="InterPro" id="IPR035669">
    <property type="entry name" value="SGNH_plant_lipase-like"/>
</dbReference>
<evidence type="ECO:0008006" key="5">
    <source>
        <dbReference type="Google" id="ProtNLM"/>
    </source>
</evidence>
<dbReference type="EMBL" id="JBGMDY010000011">
    <property type="protein sequence ID" value="KAL2319170.1"/>
    <property type="molecule type" value="Genomic_DNA"/>
</dbReference>
<dbReference type="Gene3D" id="3.40.50.1110">
    <property type="entry name" value="SGNH hydrolase"/>
    <property type="match status" value="1"/>
</dbReference>
<dbReference type="CDD" id="cd01837">
    <property type="entry name" value="SGNH_plant_lipase_like"/>
    <property type="match status" value="1"/>
</dbReference>
<dbReference type="PANTHER" id="PTHR45642">
    <property type="entry name" value="GDSL ESTERASE/LIPASE EXL3"/>
    <property type="match status" value="1"/>
</dbReference>
<protein>
    <recommendedName>
        <fullName evidence="5">GDSL esterase/lipase EXL3</fullName>
    </recommendedName>
</protein>
<evidence type="ECO:0000256" key="1">
    <source>
        <dbReference type="ARBA" id="ARBA00008668"/>
    </source>
</evidence>
<comment type="caution">
    <text evidence="3">The sequence shown here is derived from an EMBL/GenBank/DDBJ whole genome shotgun (WGS) entry which is preliminary data.</text>
</comment>
<dbReference type="AlphaFoldDB" id="A0ABD1L6N1"/>
<dbReference type="PANTHER" id="PTHR45642:SF52">
    <property type="entry name" value="GDSL-LIKE LIPASE_ACYLHYDROLASE"/>
    <property type="match status" value="1"/>
</dbReference>